<proteinExistence type="predicted"/>
<accession>A0A0V1FYB3</accession>
<dbReference type="AlphaFoldDB" id="A0A0V1FYB3"/>
<dbReference type="Proteomes" id="UP000054995">
    <property type="component" value="Unassembled WGS sequence"/>
</dbReference>
<evidence type="ECO:0000313" key="2">
    <source>
        <dbReference type="Proteomes" id="UP000054995"/>
    </source>
</evidence>
<reference evidence="1 2" key="1">
    <citation type="submission" date="2015-01" db="EMBL/GenBank/DDBJ databases">
        <title>Evolution of Trichinella species and genotypes.</title>
        <authorList>
            <person name="Korhonen P.K."/>
            <person name="Edoardo P."/>
            <person name="Giuseppe L.R."/>
            <person name="Gasser R.B."/>
        </authorList>
    </citation>
    <scope>NUCLEOTIDE SEQUENCE [LARGE SCALE GENOMIC DNA]</scope>
    <source>
        <strain evidence="1">ISS470</strain>
    </source>
</reference>
<name>A0A0V1FYB3_TRIPS</name>
<gene>
    <name evidence="1" type="ORF">T4D_9520</name>
</gene>
<sequence length="72" mass="8656">MSHEYRDEVQPIVAKRCRRLFNMTDDKVGWTICAPDFNESMIKSRNKSFKWSIFEENKICFLSFLMKKEDAD</sequence>
<organism evidence="1 2">
    <name type="scientific">Trichinella pseudospiralis</name>
    <name type="common">Parasitic roundworm</name>
    <dbReference type="NCBI Taxonomy" id="6337"/>
    <lineage>
        <taxon>Eukaryota</taxon>
        <taxon>Metazoa</taxon>
        <taxon>Ecdysozoa</taxon>
        <taxon>Nematoda</taxon>
        <taxon>Enoplea</taxon>
        <taxon>Dorylaimia</taxon>
        <taxon>Trichinellida</taxon>
        <taxon>Trichinellidae</taxon>
        <taxon>Trichinella</taxon>
    </lineage>
</organism>
<comment type="caution">
    <text evidence="1">The sequence shown here is derived from an EMBL/GenBank/DDBJ whole genome shotgun (WGS) entry which is preliminary data.</text>
</comment>
<keyword evidence="2" id="KW-1185">Reference proteome</keyword>
<protein>
    <submittedName>
        <fullName evidence="1">Uncharacterized protein</fullName>
    </submittedName>
</protein>
<evidence type="ECO:0000313" key="1">
    <source>
        <dbReference type="EMBL" id="KRY90853.1"/>
    </source>
</evidence>
<dbReference type="EMBL" id="JYDT01000018">
    <property type="protein sequence ID" value="KRY90853.1"/>
    <property type="molecule type" value="Genomic_DNA"/>
</dbReference>